<evidence type="ECO:0000256" key="2">
    <source>
        <dbReference type="ARBA" id="ARBA00023242"/>
    </source>
</evidence>
<evidence type="ECO:0000256" key="1">
    <source>
        <dbReference type="ARBA" id="ARBA00004123"/>
    </source>
</evidence>
<accession>A0AAN6IEL3</accession>
<keyword evidence="5" id="KW-1185">Reference proteome</keyword>
<reference evidence="4" key="1">
    <citation type="journal article" date="2022" name="bioRxiv">
        <title>Deciphering the potential niche of two novel black yeast fungi from a biological soil crust based on their genomes, phenotypes, and melanin regulation.</title>
        <authorList>
            <consortium name="DOE Joint Genome Institute"/>
            <person name="Carr E.C."/>
            <person name="Barton Q."/>
            <person name="Grambo S."/>
            <person name="Sullivan M."/>
            <person name="Renfro C.M."/>
            <person name="Kuo A."/>
            <person name="Pangilinan J."/>
            <person name="Lipzen A."/>
            <person name="Keymanesh K."/>
            <person name="Savage E."/>
            <person name="Barry K."/>
            <person name="Grigoriev I.V."/>
            <person name="Riekhof W.R."/>
            <person name="Harris S.S."/>
        </authorList>
    </citation>
    <scope>NUCLEOTIDE SEQUENCE</scope>
    <source>
        <strain evidence="4">JF 03-4F</strain>
    </source>
</reference>
<evidence type="ECO:0000256" key="3">
    <source>
        <dbReference type="SAM" id="MobiDB-lite"/>
    </source>
</evidence>
<feature type="region of interest" description="Disordered" evidence="3">
    <location>
        <begin position="180"/>
        <end position="209"/>
    </location>
</feature>
<gene>
    <name evidence="4" type="ORF">EDD36DRAFT_485100</name>
</gene>
<evidence type="ECO:0000313" key="5">
    <source>
        <dbReference type="Proteomes" id="UP001203852"/>
    </source>
</evidence>
<comment type="caution">
    <text evidence="4">The sequence shown here is derived from an EMBL/GenBank/DDBJ whole genome shotgun (WGS) entry which is preliminary data.</text>
</comment>
<dbReference type="PANTHER" id="PTHR37534:SF47">
    <property type="entry name" value="ZN(2)-C6 FUNGAL-TYPE DOMAIN-CONTAINING PROTEIN"/>
    <property type="match status" value="1"/>
</dbReference>
<dbReference type="GO" id="GO:0005634">
    <property type="term" value="C:nucleus"/>
    <property type="evidence" value="ECO:0007669"/>
    <property type="project" value="UniProtKB-SubCell"/>
</dbReference>
<dbReference type="GO" id="GO:0000976">
    <property type="term" value="F:transcription cis-regulatory region binding"/>
    <property type="evidence" value="ECO:0007669"/>
    <property type="project" value="TreeGrafter"/>
</dbReference>
<evidence type="ECO:0000313" key="4">
    <source>
        <dbReference type="EMBL" id="KAI1614691.1"/>
    </source>
</evidence>
<sequence>MLSLPSPSDAEVLYMEVVVLTISETRSQGLAPASTRRSSPPLDKNAIPDNQIMILPLQTDTNLTAANLLAGDAPTTQLHAEDVWTSLAHGQVFDFTDVEFTDGFFIDDSNIEFTVPTNLGSFANTPSIQLLQNDDHNVLPSTPTINIDPQKQQPPGFPDLIFSPLNSLQNFEEISNQGGDVTQTHEVTQSSNASAPAQPNRRPNGPRDQYVLPEQACSVSDSRETVKHLFDSHLSDVLSIGDDRSTNPWQVHVWPMADGCPALYHALAAMSYSYTSKSQPQPRAAGVEHFGNSVQAFAQVKDNSSISLEASLATRLALSFAESWDDQQVSPGMQHIRLAGELVRDAFNKHKTTRLTGAELDRLSFLARTWMYKNVVTRLTTSYEGDFDDMESMTAYIQLHPLPLKQLDPLMGYAIALFPLLGHLADIIKSVRRRTEKHNSPFMIPKGAELRLAIEGWTPSFDPERSGGITPHTSDIIQTAEAYRWAALLLLRQAIPELPWIQSFWELAEKVSIYLATTPVTSRTMIVQTFPLMAIAGEAFEREDRDWVRERWDAMSKRMPLSRLDRYKRVTEEVWRRRDAFEAKCGACPSCGAFRLSSPGTSPNVDSMTATVVPVPSSSHIEGGNRRCRCSATTTVTAPPSGFPDSLAFEKGIDNITRASNLHYTVRGNLHWLGVMKDWDWEVTLG</sequence>
<dbReference type="PANTHER" id="PTHR37534">
    <property type="entry name" value="TRANSCRIPTIONAL ACTIVATOR PROTEIN UGA3"/>
    <property type="match status" value="1"/>
</dbReference>
<dbReference type="Proteomes" id="UP001203852">
    <property type="component" value="Unassembled WGS sequence"/>
</dbReference>
<protein>
    <submittedName>
        <fullName evidence="4">Fungal-specific transcription factor domain-containing protein</fullName>
    </submittedName>
</protein>
<dbReference type="AlphaFoldDB" id="A0AAN6IEL3"/>
<feature type="compositionally biased region" description="Polar residues" evidence="3">
    <location>
        <begin position="180"/>
        <end position="197"/>
    </location>
</feature>
<dbReference type="InterPro" id="IPR021858">
    <property type="entry name" value="Fun_TF"/>
</dbReference>
<dbReference type="GO" id="GO:0003700">
    <property type="term" value="F:DNA-binding transcription factor activity"/>
    <property type="evidence" value="ECO:0007669"/>
    <property type="project" value="TreeGrafter"/>
</dbReference>
<dbReference type="EMBL" id="MU404352">
    <property type="protein sequence ID" value="KAI1614691.1"/>
    <property type="molecule type" value="Genomic_DNA"/>
</dbReference>
<proteinExistence type="predicted"/>
<dbReference type="Pfam" id="PF11951">
    <property type="entry name" value="Fungal_trans_2"/>
    <property type="match status" value="1"/>
</dbReference>
<keyword evidence="2" id="KW-0539">Nucleus</keyword>
<name>A0AAN6IEL3_9EURO</name>
<organism evidence="4 5">
    <name type="scientific">Exophiala viscosa</name>
    <dbReference type="NCBI Taxonomy" id="2486360"/>
    <lineage>
        <taxon>Eukaryota</taxon>
        <taxon>Fungi</taxon>
        <taxon>Dikarya</taxon>
        <taxon>Ascomycota</taxon>
        <taxon>Pezizomycotina</taxon>
        <taxon>Eurotiomycetes</taxon>
        <taxon>Chaetothyriomycetidae</taxon>
        <taxon>Chaetothyriales</taxon>
        <taxon>Herpotrichiellaceae</taxon>
        <taxon>Exophiala</taxon>
    </lineage>
</organism>
<comment type="subcellular location">
    <subcellularLocation>
        <location evidence="1">Nucleus</location>
    </subcellularLocation>
</comment>
<dbReference type="GO" id="GO:0045944">
    <property type="term" value="P:positive regulation of transcription by RNA polymerase II"/>
    <property type="evidence" value="ECO:0007669"/>
    <property type="project" value="TreeGrafter"/>
</dbReference>